<dbReference type="Gene3D" id="3.40.50.12160">
    <property type="entry name" value="Methylthiotransferase, N-terminal domain"/>
    <property type="match status" value="1"/>
</dbReference>
<evidence type="ECO:0000256" key="8">
    <source>
        <dbReference type="ARBA" id="ARBA00023014"/>
    </source>
</evidence>
<keyword evidence="8" id="KW-0411">Iron-sulfur</keyword>
<dbReference type="InterPro" id="IPR013848">
    <property type="entry name" value="Methylthiotransferase_N"/>
</dbReference>
<comment type="cofactor">
    <cofactor evidence="1">
        <name>[4Fe-4S] cluster</name>
        <dbReference type="ChEBI" id="CHEBI:49883"/>
    </cofactor>
</comment>
<dbReference type="FunFam" id="3.40.50.12160:FF:000003">
    <property type="entry name" value="CDK5 regulatory subunit-associated protein 1"/>
    <property type="match status" value="1"/>
</dbReference>
<evidence type="ECO:0000259" key="13">
    <source>
        <dbReference type="PROSITE" id="PS50926"/>
    </source>
</evidence>
<accession>A0A0G0USL0</accession>
<dbReference type="PANTHER" id="PTHR43020:SF2">
    <property type="entry name" value="MITOCHONDRIAL TRNA METHYLTHIOTRANSFERASE CDK5RAP1"/>
    <property type="match status" value="1"/>
</dbReference>
<name>A0A0G0USL0_9BACT</name>
<keyword evidence="7" id="KW-0408">Iron</keyword>
<evidence type="ECO:0000256" key="1">
    <source>
        <dbReference type="ARBA" id="ARBA00001966"/>
    </source>
</evidence>
<dbReference type="PROSITE" id="PS50926">
    <property type="entry name" value="TRAM"/>
    <property type="match status" value="1"/>
</dbReference>
<keyword evidence="4 16" id="KW-0808">Transferase</keyword>
<dbReference type="InterPro" id="IPR006638">
    <property type="entry name" value="Elp3/MiaA/NifB-like_rSAM"/>
</dbReference>
<dbReference type="GO" id="GO:0046872">
    <property type="term" value="F:metal ion binding"/>
    <property type="evidence" value="ECO:0007669"/>
    <property type="project" value="UniProtKB-KW"/>
</dbReference>
<evidence type="ECO:0000256" key="7">
    <source>
        <dbReference type="ARBA" id="ARBA00023004"/>
    </source>
</evidence>
<proteinExistence type="predicted"/>
<protein>
    <recommendedName>
        <fullName evidence="10">tRNA-2-methylthio-N(6)-dimethylallyladenosine synthase</fullName>
        <ecNumber evidence="9">2.8.4.3</ecNumber>
    </recommendedName>
    <alternativeName>
        <fullName evidence="12">(Dimethylallyl)adenosine tRNA methylthiotransferase MiaB</fullName>
    </alternativeName>
    <alternativeName>
        <fullName evidence="11">tRNA-i(6)A37 methylthiotransferase</fullName>
    </alternativeName>
</protein>
<dbReference type="InterPro" id="IPR038135">
    <property type="entry name" value="Methylthiotransferase_N_sf"/>
</dbReference>
<dbReference type="InterPro" id="IPR023404">
    <property type="entry name" value="rSAM_horseshoe"/>
</dbReference>
<evidence type="ECO:0000256" key="11">
    <source>
        <dbReference type="ARBA" id="ARBA00080698"/>
    </source>
</evidence>
<evidence type="ECO:0000256" key="9">
    <source>
        <dbReference type="ARBA" id="ARBA00033765"/>
    </source>
</evidence>
<dbReference type="InterPro" id="IPR058240">
    <property type="entry name" value="rSAM_sf"/>
</dbReference>
<dbReference type="SFLD" id="SFLDG01061">
    <property type="entry name" value="methylthiotransferase"/>
    <property type="match status" value="1"/>
</dbReference>
<evidence type="ECO:0000259" key="15">
    <source>
        <dbReference type="PROSITE" id="PS51918"/>
    </source>
</evidence>
<keyword evidence="6" id="KW-0479">Metal-binding</keyword>
<keyword evidence="5" id="KW-0949">S-adenosyl-L-methionine</keyword>
<dbReference type="GO" id="GO:0005829">
    <property type="term" value="C:cytosol"/>
    <property type="evidence" value="ECO:0007669"/>
    <property type="project" value="TreeGrafter"/>
</dbReference>
<dbReference type="NCBIfam" id="TIGR00089">
    <property type="entry name" value="MiaB/RimO family radical SAM methylthiotransferase"/>
    <property type="match status" value="1"/>
</dbReference>
<dbReference type="SFLD" id="SFLDG01082">
    <property type="entry name" value="B12-binding_domain_containing"/>
    <property type="match status" value="1"/>
</dbReference>
<dbReference type="Proteomes" id="UP000034190">
    <property type="component" value="Unassembled WGS sequence"/>
</dbReference>
<evidence type="ECO:0000259" key="14">
    <source>
        <dbReference type="PROSITE" id="PS51449"/>
    </source>
</evidence>
<comment type="function">
    <text evidence="2">Catalyzes the methylthiolation of N6-(dimethylallyl)adenosine (i(6)A), leading to the formation of 2-methylthio-N6-(dimethylallyl)adenosine (ms(2)i(6)A) at position 37 in tRNAs that read codons beginning with uridine.</text>
</comment>
<dbReference type="FunFam" id="3.80.30.20:FF:000001">
    <property type="entry name" value="tRNA-2-methylthio-N(6)-dimethylallyladenosine synthase 2"/>
    <property type="match status" value="1"/>
</dbReference>
<dbReference type="GO" id="GO:0051539">
    <property type="term" value="F:4 iron, 4 sulfur cluster binding"/>
    <property type="evidence" value="ECO:0007669"/>
    <property type="project" value="UniProtKB-KW"/>
</dbReference>
<dbReference type="PROSITE" id="PS51918">
    <property type="entry name" value="RADICAL_SAM"/>
    <property type="match status" value="1"/>
</dbReference>
<evidence type="ECO:0000256" key="2">
    <source>
        <dbReference type="ARBA" id="ARBA00003234"/>
    </source>
</evidence>
<organism evidence="16 17">
    <name type="scientific">Candidatus Falkowbacteria bacterium GW2011_GWA2_41_14</name>
    <dbReference type="NCBI Taxonomy" id="1618635"/>
    <lineage>
        <taxon>Bacteria</taxon>
        <taxon>Candidatus Falkowiibacteriota</taxon>
    </lineage>
</organism>
<dbReference type="AlphaFoldDB" id="A0A0G0USL0"/>
<dbReference type="InterPro" id="IPR007197">
    <property type="entry name" value="rSAM"/>
</dbReference>
<evidence type="ECO:0000256" key="6">
    <source>
        <dbReference type="ARBA" id="ARBA00022723"/>
    </source>
</evidence>
<feature type="domain" description="TRAM" evidence="13">
    <location>
        <begin position="385"/>
        <end position="446"/>
    </location>
</feature>
<dbReference type="PROSITE" id="PS51449">
    <property type="entry name" value="MTTASE_N"/>
    <property type="match status" value="1"/>
</dbReference>
<dbReference type="EMBL" id="LCAP01000002">
    <property type="protein sequence ID" value="KKR91744.1"/>
    <property type="molecule type" value="Genomic_DNA"/>
</dbReference>
<feature type="domain" description="MTTase N-terminal" evidence="14">
    <location>
        <begin position="2"/>
        <end position="115"/>
    </location>
</feature>
<evidence type="ECO:0000256" key="3">
    <source>
        <dbReference type="ARBA" id="ARBA00022485"/>
    </source>
</evidence>
<keyword evidence="3" id="KW-0004">4Fe-4S</keyword>
<dbReference type="PATRIC" id="fig|1618635.3.peg.214"/>
<dbReference type="Pfam" id="PF01938">
    <property type="entry name" value="TRAM"/>
    <property type="match status" value="1"/>
</dbReference>
<sequence length="446" mass="50439">MPTYHIITIGCQMNISDSERLASRLEQAGFKKTDNKYGADLVIINTCGVRQSAENRIYGLIPGIKKENRKAKIILTGCLSERKDVRRRLKKYVDAWLPVKEILNFKFKILNYQRRGNDNFGNQDYLSIQPKHDSNFSAYVPIGNGCDNFCVYCVVPYARGREVYRSAQEILAEVRGLVKRGYKEVVLIAQNVNSYKSPIPPSPPLSRGGDFADLLKTINDIPGDFWIRFLSSHPKDMSDKLIKAVASCEKACPQIYLPVQAGDNLVLKRMNRQYTRADYIKLVKKIRKQLNLPSSPFIKGVIWKPPVSITTDIIVGFPSETRKQFNNSVKLFRQVGFDMAYISEYSPRPGTAAFKLVDNVSPAEKTRRKNQLDKILRQTALANNKKYIGKTVRVLMENQTKVGKWFGKTATGKDIRFSAKSSICRAGNFVKVKVTGAKEFCLAGKV</sequence>
<dbReference type="NCBIfam" id="TIGR01574">
    <property type="entry name" value="miaB-methiolase"/>
    <property type="match status" value="1"/>
</dbReference>
<evidence type="ECO:0000313" key="17">
    <source>
        <dbReference type="Proteomes" id="UP000034190"/>
    </source>
</evidence>
<dbReference type="InterPro" id="IPR005839">
    <property type="entry name" value="Methylthiotransferase"/>
</dbReference>
<evidence type="ECO:0000313" key="16">
    <source>
        <dbReference type="EMBL" id="KKR91744.1"/>
    </source>
</evidence>
<dbReference type="Pfam" id="PF04055">
    <property type="entry name" value="Radical_SAM"/>
    <property type="match status" value="1"/>
</dbReference>
<evidence type="ECO:0000256" key="12">
    <source>
        <dbReference type="ARBA" id="ARBA00081141"/>
    </source>
</evidence>
<dbReference type="Pfam" id="PF00919">
    <property type="entry name" value="UPF0004"/>
    <property type="match status" value="1"/>
</dbReference>
<feature type="domain" description="Radical SAM core" evidence="15">
    <location>
        <begin position="132"/>
        <end position="382"/>
    </location>
</feature>
<evidence type="ECO:0000256" key="4">
    <source>
        <dbReference type="ARBA" id="ARBA00022679"/>
    </source>
</evidence>
<gene>
    <name evidence="16" type="ORF">UU43_C0002G0053</name>
</gene>
<dbReference type="GO" id="GO:0035597">
    <property type="term" value="F:tRNA-2-methylthio-N(6)-dimethylallyladenosine(37) synthase activity"/>
    <property type="evidence" value="ECO:0007669"/>
    <property type="project" value="UniProtKB-EC"/>
</dbReference>
<dbReference type="SMART" id="SM00729">
    <property type="entry name" value="Elp3"/>
    <property type="match status" value="1"/>
</dbReference>
<dbReference type="Gene3D" id="3.80.30.20">
    <property type="entry name" value="tm_1862 like domain"/>
    <property type="match status" value="1"/>
</dbReference>
<dbReference type="InterPro" id="IPR002792">
    <property type="entry name" value="TRAM_dom"/>
</dbReference>
<dbReference type="SFLD" id="SFLDS00029">
    <property type="entry name" value="Radical_SAM"/>
    <property type="match status" value="1"/>
</dbReference>
<dbReference type="PANTHER" id="PTHR43020">
    <property type="entry name" value="CDK5 REGULATORY SUBUNIT-ASSOCIATED PROTEIN 1"/>
    <property type="match status" value="1"/>
</dbReference>
<dbReference type="CDD" id="cd01335">
    <property type="entry name" value="Radical_SAM"/>
    <property type="match status" value="1"/>
</dbReference>
<evidence type="ECO:0000256" key="5">
    <source>
        <dbReference type="ARBA" id="ARBA00022691"/>
    </source>
</evidence>
<evidence type="ECO:0000256" key="10">
    <source>
        <dbReference type="ARBA" id="ARBA00068570"/>
    </source>
</evidence>
<comment type="caution">
    <text evidence="16">The sequence shown here is derived from an EMBL/GenBank/DDBJ whole genome shotgun (WGS) entry which is preliminary data.</text>
</comment>
<dbReference type="EC" id="2.8.4.3" evidence="9"/>
<reference evidence="16 17" key="1">
    <citation type="journal article" date="2015" name="Nature">
        <title>rRNA introns, odd ribosomes, and small enigmatic genomes across a large radiation of phyla.</title>
        <authorList>
            <person name="Brown C.T."/>
            <person name="Hug L.A."/>
            <person name="Thomas B.C."/>
            <person name="Sharon I."/>
            <person name="Castelle C.J."/>
            <person name="Singh A."/>
            <person name="Wilkins M.J."/>
            <person name="Williams K.H."/>
            <person name="Banfield J.F."/>
        </authorList>
    </citation>
    <scope>NUCLEOTIDE SEQUENCE [LARGE SCALE GENOMIC DNA]</scope>
</reference>
<dbReference type="SUPFAM" id="SSF102114">
    <property type="entry name" value="Radical SAM enzymes"/>
    <property type="match status" value="1"/>
</dbReference>